<dbReference type="PROSITE" id="PS50879">
    <property type="entry name" value="RNASE_H_1"/>
    <property type="match status" value="1"/>
</dbReference>
<reference evidence="3" key="1">
    <citation type="submission" date="2020-11" db="EMBL/GenBank/DDBJ databases">
        <title>Gallus gallus (Chicken) genome, bGalGal1, GRCg7b, maternal haplotype autosomes + Z &amp; W.</title>
        <authorList>
            <person name="Warren W."/>
            <person name="Formenti G."/>
            <person name="Fedrigo O."/>
            <person name="Haase B."/>
            <person name="Mountcastle J."/>
            <person name="Balacco J."/>
            <person name="Tracey A."/>
            <person name="Schneider V."/>
            <person name="Okimoto R."/>
            <person name="Cheng H."/>
            <person name="Hawken R."/>
            <person name="Howe K."/>
            <person name="Jarvis E.D."/>
        </authorList>
    </citation>
    <scope>NUCLEOTIDE SEQUENCE [LARGE SCALE GENOMIC DNA]</scope>
    <source>
        <strain evidence="3">Broiler</strain>
    </source>
</reference>
<proteinExistence type="predicted"/>
<organism evidence="3 4">
    <name type="scientific">Gallus gallus</name>
    <name type="common">Chicken</name>
    <dbReference type="NCBI Taxonomy" id="9031"/>
    <lineage>
        <taxon>Eukaryota</taxon>
        <taxon>Metazoa</taxon>
        <taxon>Chordata</taxon>
        <taxon>Craniata</taxon>
        <taxon>Vertebrata</taxon>
        <taxon>Euteleostomi</taxon>
        <taxon>Archelosauria</taxon>
        <taxon>Archosauria</taxon>
        <taxon>Dinosauria</taxon>
        <taxon>Saurischia</taxon>
        <taxon>Theropoda</taxon>
        <taxon>Coelurosauria</taxon>
        <taxon>Aves</taxon>
        <taxon>Neognathae</taxon>
        <taxon>Galloanserae</taxon>
        <taxon>Galliformes</taxon>
        <taxon>Phasianidae</taxon>
        <taxon>Phasianinae</taxon>
        <taxon>Gallus</taxon>
    </lineage>
</organism>
<dbReference type="InterPro" id="IPR002156">
    <property type="entry name" value="RNaseH_domain"/>
</dbReference>
<reference evidence="3" key="2">
    <citation type="submission" date="2025-08" db="UniProtKB">
        <authorList>
            <consortium name="Ensembl"/>
        </authorList>
    </citation>
    <scope>IDENTIFICATION</scope>
    <source>
        <strain evidence="3">broiler</strain>
    </source>
</reference>
<dbReference type="GO" id="GO:0015074">
    <property type="term" value="P:DNA integration"/>
    <property type="evidence" value="ECO:0007669"/>
    <property type="project" value="InterPro"/>
</dbReference>
<evidence type="ECO:0000259" key="1">
    <source>
        <dbReference type="PROSITE" id="PS50879"/>
    </source>
</evidence>
<dbReference type="PROSITE" id="PS50994">
    <property type="entry name" value="INTEGRASE"/>
    <property type="match status" value="1"/>
</dbReference>
<dbReference type="GO" id="GO:0004523">
    <property type="term" value="F:RNA-DNA hybrid ribonuclease activity"/>
    <property type="evidence" value="ECO:0007669"/>
    <property type="project" value="InterPro"/>
</dbReference>
<dbReference type="GeneTree" id="ENSGT01030000234917"/>
<dbReference type="AlphaFoldDB" id="A0A8V0YU63"/>
<evidence type="ECO:0000313" key="3">
    <source>
        <dbReference type="Ensembl" id="ENSGALP00010019762.1"/>
    </source>
</evidence>
<protein>
    <submittedName>
        <fullName evidence="3">Uncharacterized protein</fullName>
    </submittedName>
</protein>
<dbReference type="InterPro" id="IPR001584">
    <property type="entry name" value="Integrase_cat-core"/>
</dbReference>
<dbReference type="Pfam" id="PF00075">
    <property type="entry name" value="RNase_H"/>
    <property type="match status" value="1"/>
</dbReference>
<feature type="domain" description="RNase H type-1" evidence="1">
    <location>
        <begin position="25"/>
        <end position="174"/>
    </location>
</feature>
<name>A0A8V0YU63_CHICK</name>
<keyword evidence="4" id="KW-1185">Reference proteome</keyword>
<accession>A0A8V0YU63</accession>
<reference evidence="3" key="3">
    <citation type="submission" date="2025-09" db="UniProtKB">
        <authorList>
            <consortium name="Ensembl"/>
        </authorList>
    </citation>
    <scope>IDENTIFICATION</scope>
    <source>
        <strain evidence="3">broiler</strain>
    </source>
</reference>
<sequence length="308" mass="35676">MRKWHDQDTPVLRALVRELQNRPTTSVVPPVTTGGSCHIVGKYRRWKAAVWSPMRQVAEATEGKGESSQFAEVKAVQLALDVTEGEGWPVLYLYTDSWMVANALWGWLQQWEQNNWQRRGKPIWSAELWKDIAAQIKNVVVKARHIDAHVPKSQATEEQKNNHQVDQAARIEVAQIDLDWQNKGELFLARWAHETSGHQRRDATYKWARDREVDLAMDAITQVIHDCETCAIIKQAKRMKPLWEEGQWQKYKYGEAWQIDYITLPRSCNGKHYVLIMVEATTGWLETYAVPHATARNTILGLEKQVLW</sequence>
<dbReference type="Proteomes" id="UP000000539">
    <property type="component" value="Chromosome 4"/>
</dbReference>
<evidence type="ECO:0000313" key="4">
    <source>
        <dbReference type="Proteomes" id="UP000000539"/>
    </source>
</evidence>
<dbReference type="GO" id="GO:0003676">
    <property type="term" value="F:nucleic acid binding"/>
    <property type="evidence" value="ECO:0007669"/>
    <property type="project" value="InterPro"/>
</dbReference>
<dbReference type="SUPFAM" id="SSF53098">
    <property type="entry name" value="Ribonuclease H-like"/>
    <property type="match status" value="2"/>
</dbReference>
<feature type="domain" description="Integrase catalytic" evidence="2">
    <location>
        <begin position="237"/>
        <end position="308"/>
    </location>
</feature>
<evidence type="ECO:0000259" key="2">
    <source>
        <dbReference type="PROSITE" id="PS50994"/>
    </source>
</evidence>
<dbReference type="InterPro" id="IPR036397">
    <property type="entry name" value="RNaseH_sf"/>
</dbReference>
<dbReference type="InterPro" id="IPR012337">
    <property type="entry name" value="RNaseH-like_sf"/>
</dbReference>
<dbReference type="Gene3D" id="3.30.420.10">
    <property type="entry name" value="Ribonuclease H-like superfamily/Ribonuclease H"/>
    <property type="match status" value="2"/>
</dbReference>
<dbReference type="Ensembl" id="ENSGALT00010033509.1">
    <property type="protein sequence ID" value="ENSGALP00010019762.1"/>
    <property type="gene ID" value="ENSGALG00010013973.1"/>
</dbReference>